<organism evidence="5 6">
    <name type="scientific">Electrophorus electricus</name>
    <name type="common">Electric eel</name>
    <name type="synonym">Gymnotus electricus</name>
    <dbReference type="NCBI Taxonomy" id="8005"/>
    <lineage>
        <taxon>Eukaryota</taxon>
        <taxon>Metazoa</taxon>
        <taxon>Chordata</taxon>
        <taxon>Craniata</taxon>
        <taxon>Vertebrata</taxon>
        <taxon>Euteleostomi</taxon>
        <taxon>Actinopterygii</taxon>
        <taxon>Neopterygii</taxon>
        <taxon>Teleostei</taxon>
        <taxon>Ostariophysi</taxon>
        <taxon>Gymnotiformes</taxon>
        <taxon>Gymnotoidei</taxon>
        <taxon>Gymnotidae</taxon>
        <taxon>Electrophorus</taxon>
    </lineage>
</organism>
<evidence type="ECO:0000256" key="1">
    <source>
        <dbReference type="ARBA" id="ARBA00023015"/>
    </source>
</evidence>
<dbReference type="InterPro" id="IPR037655">
    <property type="entry name" value="POU2AF2"/>
</dbReference>
<keyword evidence="1" id="KW-0805">Transcription regulation</keyword>
<dbReference type="GeneTree" id="ENSGT00940000167856"/>
<dbReference type="GO" id="GO:0070974">
    <property type="term" value="F:POU domain binding"/>
    <property type="evidence" value="ECO:0007669"/>
    <property type="project" value="InterPro"/>
</dbReference>
<keyword evidence="3" id="KW-0804">Transcription</keyword>
<feature type="domain" description="OCA" evidence="4">
    <location>
        <begin position="10"/>
        <end position="32"/>
    </location>
</feature>
<dbReference type="Pfam" id="PF17721">
    <property type="entry name" value="POU2AF2"/>
    <property type="match status" value="1"/>
</dbReference>
<name>A0A4W4E7Y6_ELEEL</name>
<dbReference type="Ensembl" id="ENSEEET00000007066.2">
    <property type="protein sequence ID" value="ENSEEEP00000006967.2"/>
    <property type="gene ID" value="ENSEEEG00000003670.2"/>
</dbReference>
<keyword evidence="2" id="KW-0010">Activator</keyword>
<reference evidence="6" key="1">
    <citation type="journal article" date="2014" name="Science">
        <title>Nonhuman genetics. Genomic basis for the convergent evolution of electric organs.</title>
        <authorList>
            <person name="Gallant J.R."/>
            <person name="Traeger L.L."/>
            <person name="Volkening J.D."/>
            <person name="Moffett H."/>
            <person name="Chen P.H."/>
            <person name="Novina C.D."/>
            <person name="Phillips G.N.Jr."/>
            <person name="Anand R."/>
            <person name="Wells G.B."/>
            <person name="Pinch M."/>
            <person name="Guth R."/>
            <person name="Unguez G.A."/>
            <person name="Albert J.S."/>
            <person name="Zakon H.H."/>
            <person name="Samanta M.P."/>
            <person name="Sussman M.R."/>
        </authorList>
    </citation>
    <scope>NUCLEOTIDE SEQUENCE [LARGE SCALE GENOMIC DNA]</scope>
</reference>
<dbReference type="PANTHER" id="PTHR28376">
    <property type="entry name" value="RGD1562914"/>
    <property type="match status" value="1"/>
</dbReference>
<dbReference type="AlphaFoldDB" id="A0A4W4E7Y6"/>
<dbReference type="PROSITE" id="PS52003">
    <property type="entry name" value="OCA"/>
    <property type="match status" value="1"/>
</dbReference>
<sequence length="287" mass="30828">MIFPPPEYSKRVYQGVRVKHTVKDLLAEKRSRQTGVPHFPVSDTSISNPGGILCSGSHALPGYYSMRRPFISEAEFSTSSKQLSTDVHSSALTGKSVSCDPVPIQYQSLLDGYYTESFSDYCGAGLAGGGSTIFSSSTLSTLLPSLPADTSNFVLVRDSWETAATEVMEGLCADSLVPAPLMGSLSGSELHSPGQYRASSKGSVVPSSQFYPLHPLEDGHYPSPFQPAPGGFVYPTYTAVSGQSTTKTAALSLAETENPPLLSDTFPWVREDTSSGPWSQYEIRRAF</sequence>
<dbReference type="InterPro" id="IPR047571">
    <property type="entry name" value="OCA"/>
</dbReference>
<dbReference type="Proteomes" id="UP000314983">
    <property type="component" value="Chromosome 15"/>
</dbReference>
<reference evidence="5" key="5">
    <citation type="submission" date="2025-09" db="UniProtKB">
        <authorList>
            <consortium name="Ensembl"/>
        </authorList>
    </citation>
    <scope>IDENTIFICATION</scope>
</reference>
<evidence type="ECO:0000256" key="2">
    <source>
        <dbReference type="ARBA" id="ARBA00023159"/>
    </source>
</evidence>
<accession>A0A4W4E7Y6</accession>
<evidence type="ECO:0000256" key="3">
    <source>
        <dbReference type="ARBA" id="ARBA00023163"/>
    </source>
</evidence>
<dbReference type="OMA" id="QHRSSGW"/>
<protein>
    <recommendedName>
        <fullName evidence="4">OCA domain-containing protein</fullName>
    </recommendedName>
</protein>
<reference evidence="6" key="2">
    <citation type="journal article" date="2017" name="Sci. Adv.">
        <title>A tail of two voltages: Proteomic comparison of the three electric organs of the electric eel.</title>
        <authorList>
            <person name="Traeger L.L."/>
            <person name="Sabat G."/>
            <person name="Barrett-Wilt G.A."/>
            <person name="Wells G.B."/>
            <person name="Sussman M.R."/>
        </authorList>
    </citation>
    <scope>NUCLEOTIDE SEQUENCE [LARGE SCALE GENOMIC DNA]</scope>
</reference>
<proteinExistence type="predicted"/>
<reference evidence="5" key="3">
    <citation type="submission" date="2020-05" db="EMBL/GenBank/DDBJ databases">
        <title>Electrophorus electricus (electric eel) genome, fEleEle1, primary haplotype.</title>
        <authorList>
            <person name="Myers G."/>
            <person name="Meyer A."/>
            <person name="Fedrigo O."/>
            <person name="Formenti G."/>
            <person name="Rhie A."/>
            <person name="Tracey A."/>
            <person name="Sims Y."/>
            <person name="Jarvis E.D."/>
        </authorList>
    </citation>
    <scope>NUCLEOTIDE SEQUENCE [LARGE SCALE GENOMIC DNA]</scope>
</reference>
<evidence type="ECO:0000313" key="6">
    <source>
        <dbReference type="Proteomes" id="UP000314983"/>
    </source>
</evidence>
<dbReference type="GO" id="GO:0043565">
    <property type="term" value="F:sequence-specific DNA binding"/>
    <property type="evidence" value="ECO:0007669"/>
    <property type="project" value="TreeGrafter"/>
</dbReference>
<dbReference type="GO" id="GO:0005634">
    <property type="term" value="C:nucleus"/>
    <property type="evidence" value="ECO:0007669"/>
    <property type="project" value="TreeGrafter"/>
</dbReference>
<evidence type="ECO:0000259" key="4">
    <source>
        <dbReference type="PROSITE" id="PS52003"/>
    </source>
</evidence>
<reference evidence="5" key="4">
    <citation type="submission" date="2025-08" db="UniProtKB">
        <authorList>
            <consortium name="Ensembl"/>
        </authorList>
    </citation>
    <scope>IDENTIFICATION</scope>
</reference>
<keyword evidence="6" id="KW-1185">Reference proteome</keyword>
<dbReference type="GO" id="GO:0003713">
    <property type="term" value="F:transcription coactivator activity"/>
    <property type="evidence" value="ECO:0007669"/>
    <property type="project" value="TreeGrafter"/>
</dbReference>
<dbReference type="PANTHER" id="PTHR28376:SF1">
    <property type="entry name" value="POU DOMAIN CLASS 2-ASSOCIATING FACTOR 2"/>
    <property type="match status" value="1"/>
</dbReference>
<evidence type="ECO:0000313" key="5">
    <source>
        <dbReference type="Ensembl" id="ENSEEEP00000006967.2"/>
    </source>
</evidence>